<keyword evidence="6 16" id="KW-0808">Transferase</keyword>
<comment type="catalytic activity">
    <reaction evidence="14">
        <text>nicotinate beta-D-ribonucleotide + ATP + H(+) = deamido-NAD(+) + diphosphate</text>
        <dbReference type="Rhea" id="RHEA:22860"/>
        <dbReference type="ChEBI" id="CHEBI:15378"/>
        <dbReference type="ChEBI" id="CHEBI:30616"/>
        <dbReference type="ChEBI" id="CHEBI:33019"/>
        <dbReference type="ChEBI" id="CHEBI:57502"/>
        <dbReference type="ChEBI" id="CHEBI:58437"/>
        <dbReference type="EC" id="2.7.7.18"/>
    </reaction>
</comment>
<keyword evidence="17" id="KW-1185">Reference proteome</keyword>
<dbReference type="UniPathway" id="UPA00253">
    <property type="reaction ID" value="UER00332"/>
</dbReference>
<dbReference type="InterPro" id="IPR005248">
    <property type="entry name" value="NadD/NMNAT"/>
</dbReference>
<dbReference type="GO" id="GO:0009435">
    <property type="term" value="P:NAD+ biosynthetic process"/>
    <property type="evidence" value="ECO:0007669"/>
    <property type="project" value="UniProtKB-UniPathway"/>
</dbReference>
<evidence type="ECO:0000256" key="3">
    <source>
        <dbReference type="ARBA" id="ARBA00009014"/>
    </source>
</evidence>
<dbReference type="GO" id="GO:0004515">
    <property type="term" value="F:nicotinate-nucleotide adenylyltransferase activity"/>
    <property type="evidence" value="ECO:0007669"/>
    <property type="project" value="UniProtKB-EC"/>
</dbReference>
<evidence type="ECO:0000256" key="9">
    <source>
        <dbReference type="ARBA" id="ARBA00022840"/>
    </source>
</evidence>
<sequence>MNNQHEQKHIAVFGSAFNPPSLGHLSVIKRLSHFDTVLLVPSVVHAWGKKMADFDKRCDWVNEFITDVNISNAFLCADERDISKNTLVTTWILLSHLQNQYPCSLLTFVIGPDNFLNFMKFYKAKEIIKKWSILTCPETVKVRSTHIRDALQRGEDISSLTTPRLVITLEKKDCL</sequence>
<organism evidence="16 17">
    <name type="scientific">Candidatus Enterovibrio altilux</name>
    <dbReference type="NCBI Taxonomy" id="1927128"/>
    <lineage>
        <taxon>Bacteria</taxon>
        <taxon>Pseudomonadati</taxon>
        <taxon>Pseudomonadota</taxon>
        <taxon>Gammaproteobacteria</taxon>
        <taxon>Vibrionales</taxon>
        <taxon>Vibrionaceae</taxon>
        <taxon>Enterovibrio</taxon>
    </lineage>
</organism>
<reference evidence="17" key="1">
    <citation type="submission" date="2017-04" db="EMBL/GenBank/DDBJ databases">
        <title>Genome evolution of the luminous symbionts of deep sea anglerfish.</title>
        <authorList>
            <person name="Hendry T.A."/>
        </authorList>
    </citation>
    <scope>NUCLEOTIDE SEQUENCE [LARGE SCALE GENOMIC DNA]</scope>
    <source>
        <plasmid evidence="17">pcc1</plasmid>
    </source>
</reference>
<feature type="domain" description="Cytidyltransferase-like" evidence="15">
    <location>
        <begin position="12"/>
        <end position="159"/>
    </location>
</feature>
<evidence type="ECO:0000256" key="7">
    <source>
        <dbReference type="ARBA" id="ARBA00022695"/>
    </source>
</evidence>
<comment type="similarity">
    <text evidence="3">Belongs to the NadD family.</text>
</comment>
<dbReference type="PANTHER" id="PTHR39321:SF3">
    <property type="entry name" value="PHOSPHOPANTETHEINE ADENYLYLTRANSFERASE"/>
    <property type="match status" value="1"/>
</dbReference>
<keyword evidence="5" id="KW-0662">Pyridine nucleotide biosynthesis</keyword>
<keyword evidence="16" id="KW-0614">Plasmid</keyword>
<evidence type="ECO:0000313" key="16">
    <source>
        <dbReference type="EMBL" id="ATF10122.1"/>
    </source>
</evidence>
<dbReference type="GO" id="GO:0005524">
    <property type="term" value="F:ATP binding"/>
    <property type="evidence" value="ECO:0007669"/>
    <property type="project" value="UniProtKB-KW"/>
</dbReference>
<evidence type="ECO:0000256" key="6">
    <source>
        <dbReference type="ARBA" id="ARBA00022679"/>
    </source>
</evidence>
<comment type="function">
    <text evidence="1">Catalyzes the reversible adenylation of nicotinate mononucleotide (NaMN) to nicotinic acid adenine dinucleotide (NaAD).</text>
</comment>
<dbReference type="SUPFAM" id="SSF52374">
    <property type="entry name" value="Nucleotidylyl transferase"/>
    <property type="match status" value="1"/>
</dbReference>
<name>A0A291BAV3_9GAMM</name>
<dbReference type="OrthoDB" id="5295945at2"/>
<dbReference type="EC" id="2.7.7.18" evidence="4"/>
<dbReference type="KEGG" id="elux:BTN50_1686"/>
<geneLocation type="plasmid" evidence="17">
    <name>pcc1</name>
</geneLocation>
<dbReference type="PANTHER" id="PTHR39321">
    <property type="entry name" value="NICOTINATE-NUCLEOTIDE ADENYLYLTRANSFERASE-RELATED"/>
    <property type="match status" value="1"/>
</dbReference>
<evidence type="ECO:0000256" key="8">
    <source>
        <dbReference type="ARBA" id="ARBA00022741"/>
    </source>
</evidence>
<dbReference type="Proteomes" id="UP000218160">
    <property type="component" value="Plasmid pCC1"/>
</dbReference>
<evidence type="ECO:0000256" key="11">
    <source>
        <dbReference type="ARBA" id="ARBA00031253"/>
    </source>
</evidence>
<keyword evidence="10" id="KW-0520">NAD</keyword>
<keyword evidence="7 16" id="KW-0548">Nucleotidyltransferase</keyword>
<evidence type="ECO:0000256" key="12">
    <source>
        <dbReference type="ARBA" id="ARBA00033140"/>
    </source>
</evidence>
<keyword evidence="8" id="KW-0547">Nucleotide-binding</keyword>
<dbReference type="InterPro" id="IPR014729">
    <property type="entry name" value="Rossmann-like_a/b/a_fold"/>
</dbReference>
<evidence type="ECO:0000256" key="14">
    <source>
        <dbReference type="ARBA" id="ARBA00048721"/>
    </source>
</evidence>
<dbReference type="AlphaFoldDB" id="A0A291BAV3"/>
<dbReference type="EMBL" id="CP020661">
    <property type="protein sequence ID" value="ATF10122.1"/>
    <property type="molecule type" value="Genomic_DNA"/>
</dbReference>
<evidence type="ECO:0000256" key="2">
    <source>
        <dbReference type="ARBA" id="ARBA00005019"/>
    </source>
</evidence>
<dbReference type="NCBIfam" id="NF006479">
    <property type="entry name" value="PRK08887.1"/>
    <property type="match status" value="1"/>
</dbReference>
<comment type="pathway">
    <text evidence="2">Cofactor biosynthesis; NAD(+) biosynthesis; deamido-NAD(+) from nicotinate D-ribonucleotide: step 1/1.</text>
</comment>
<gene>
    <name evidence="16" type="ORF">BTN50_1686</name>
</gene>
<dbReference type="CDD" id="cd02165">
    <property type="entry name" value="NMNAT"/>
    <property type="match status" value="1"/>
</dbReference>
<protein>
    <recommendedName>
        <fullName evidence="4">nicotinate-nucleotide adenylyltransferase</fullName>
        <ecNumber evidence="4">2.7.7.18</ecNumber>
    </recommendedName>
    <alternativeName>
        <fullName evidence="13">Deamido-NAD(+) diphosphorylase</fullName>
    </alternativeName>
    <alternativeName>
        <fullName evidence="12">Deamido-NAD(+) pyrophosphorylase</fullName>
    </alternativeName>
    <alternativeName>
        <fullName evidence="11">Nicotinate mononucleotide adenylyltransferase</fullName>
    </alternativeName>
</protein>
<evidence type="ECO:0000256" key="13">
    <source>
        <dbReference type="ARBA" id="ARBA00033353"/>
    </source>
</evidence>
<evidence type="ECO:0000256" key="10">
    <source>
        <dbReference type="ARBA" id="ARBA00023027"/>
    </source>
</evidence>
<evidence type="ECO:0000256" key="4">
    <source>
        <dbReference type="ARBA" id="ARBA00012389"/>
    </source>
</evidence>
<accession>A0A291BAV3</accession>
<dbReference type="InterPro" id="IPR004821">
    <property type="entry name" value="Cyt_trans-like"/>
</dbReference>
<evidence type="ECO:0000313" key="17">
    <source>
        <dbReference type="Proteomes" id="UP000218160"/>
    </source>
</evidence>
<keyword evidence="9" id="KW-0067">ATP-binding</keyword>
<proteinExistence type="inferred from homology"/>
<dbReference type="Pfam" id="PF01467">
    <property type="entry name" value="CTP_transf_like"/>
    <property type="match status" value="1"/>
</dbReference>
<evidence type="ECO:0000256" key="5">
    <source>
        <dbReference type="ARBA" id="ARBA00022642"/>
    </source>
</evidence>
<dbReference type="Gene3D" id="3.40.50.620">
    <property type="entry name" value="HUPs"/>
    <property type="match status" value="1"/>
</dbReference>
<dbReference type="RefSeq" id="WP_096619613.1">
    <property type="nucleotide sequence ID" value="NZ_CP020661.1"/>
</dbReference>
<evidence type="ECO:0000256" key="1">
    <source>
        <dbReference type="ARBA" id="ARBA00002324"/>
    </source>
</evidence>
<evidence type="ECO:0000259" key="15">
    <source>
        <dbReference type="Pfam" id="PF01467"/>
    </source>
</evidence>